<dbReference type="SUPFAM" id="SSF53254">
    <property type="entry name" value="Phosphoglycerate mutase-like"/>
    <property type="match status" value="1"/>
</dbReference>
<evidence type="ECO:0000313" key="3">
    <source>
        <dbReference type="Proteomes" id="UP000636004"/>
    </source>
</evidence>
<dbReference type="Pfam" id="PF00300">
    <property type="entry name" value="His_Phos_1"/>
    <property type="match status" value="1"/>
</dbReference>
<accession>A0A918R1I8</accession>
<dbReference type="GO" id="GO:0009236">
    <property type="term" value="P:cobalamin biosynthetic process"/>
    <property type="evidence" value="ECO:0007669"/>
    <property type="project" value="UniProtKB-UniRule"/>
</dbReference>
<dbReference type="InterPro" id="IPR029033">
    <property type="entry name" value="His_PPase_superfam"/>
</dbReference>
<dbReference type="Gene3D" id="3.40.50.1240">
    <property type="entry name" value="Phosphoglycerate mutase-like"/>
    <property type="match status" value="1"/>
</dbReference>
<dbReference type="EC" id="3.1.3.73" evidence="1"/>
<reference evidence="2" key="1">
    <citation type="journal article" date="2014" name="Int. J. Syst. Evol. Microbiol.">
        <title>Complete genome sequence of Corynebacterium casei LMG S-19264T (=DSM 44701T), isolated from a smear-ripened cheese.</title>
        <authorList>
            <consortium name="US DOE Joint Genome Institute (JGI-PGF)"/>
            <person name="Walter F."/>
            <person name="Albersmeier A."/>
            <person name="Kalinowski J."/>
            <person name="Ruckert C."/>
        </authorList>
    </citation>
    <scope>NUCLEOTIDE SEQUENCE</scope>
    <source>
        <strain evidence="2">KCTC 12710</strain>
    </source>
</reference>
<evidence type="ECO:0000256" key="1">
    <source>
        <dbReference type="NCBIfam" id="TIGR03162"/>
    </source>
</evidence>
<organism evidence="2 3">
    <name type="scientific">Algibacter mikhailovii</name>
    <dbReference type="NCBI Taxonomy" id="425498"/>
    <lineage>
        <taxon>Bacteria</taxon>
        <taxon>Pseudomonadati</taxon>
        <taxon>Bacteroidota</taxon>
        <taxon>Flavobacteriia</taxon>
        <taxon>Flavobacteriales</taxon>
        <taxon>Flavobacteriaceae</taxon>
        <taxon>Algibacter</taxon>
    </lineage>
</organism>
<dbReference type="InterPro" id="IPR050275">
    <property type="entry name" value="PGM_Phosphatase"/>
</dbReference>
<dbReference type="PANTHER" id="PTHR48100:SF1">
    <property type="entry name" value="HISTIDINE PHOSPHATASE FAMILY PROTEIN-RELATED"/>
    <property type="match status" value="1"/>
</dbReference>
<protein>
    <recommendedName>
        <fullName evidence="1">Alpha-ribazole phosphatase</fullName>
        <ecNumber evidence="1">3.1.3.73</ecNumber>
    </recommendedName>
</protein>
<dbReference type="RefSeq" id="WP_189360693.1">
    <property type="nucleotide sequence ID" value="NZ_BMWZ01000004.1"/>
</dbReference>
<keyword evidence="3" id="KW-1185">Reference proteome</keyword>
<dbReference type="GO" id="GO:0043755">
    <property type="term" value="F:alpha-ribazole phosphatase activity"/>
    <property type="evidence" value="ECO:0007669"/>
    <property type="project" value="UniProtKB-UniRule"/>
</dbReference>
<proteinExistence type="predicted"/>
<sequence length="188" mass="21432">MEIYLIRHTTPNIEKGICYGQSDLDLDENYASEFKTIQSKIPIAGSIKVYSSPLKRCSLLAKQFNNEVHYDNRLKELDFGNWEMKLWDAIPEKELTPWMSNFVNTAVPGGESYTQLASRVKAFFEDILNSGAKENLIIIAHAGPMRAFLSSILDIDLKDSFNIKINYGDIFHLKKEANTIRLITEVPI</sequence>
<reference evidence="2" key="2">
    <citation type="submission" date="2020-09" db="EMBL/GenBank/DDBJ databases">
        <authorList>
            <person name="Sun Q."/>
            <person name="Kim S."/>
        </authorList>
    </citation>
    <scope>NUCLEOTIDE SEQUENCE</scope>
    <source>
        <strain evidence="2">KCTC 12710</strain>
    </source>
</reference>
<dbReference type="NCBIfam" id="TIGR03162">
    <property type="entry name" value="ribazole_cobC"/>
    <property type="match status" value="1"/>
</dbReference>
<dbReference type="Proteomes" id="UP000636004">
    <property type="component" value="Unassembled WGS sequence"/>
</dbReference>
<dbReference type="PANTHER" id="PTHR48100">
    <property type="entry name" value="BROAD-SPECIFICITY PHOSPHATASE YOR283W-RELATED"/>
    <property type="match status" value="1"/>
</dbReference>
<dbReference type="PIRSF" id="PIRSF000709">
    <property type="entry name" value="6PFK_2-Ptase"/>
    <property type="match status" value="1"/>
</dbReference>
<dbReference type="CDD" id="cd07067">
    <property type="entry name" value="HP_PGM_like"/>
    <property type="match status" value="1"/>
</dbReference>
<comment type="caution">
    <text evidence="2">The sequence shown here is derived from an EMBL/GenBank/DDBJ whole genome shotgun (WGS) entry which is preliminary data.</text>
</comment>
<gene>
    <name evidence="2" type="primary">gpmA</name>
    <name evidence="2" type="ORF">GCM10007028_20470</name>
</gene>
<dbReference type="InterPro" id="IPR013078">
    <property type="entry name" value="His_Pase_superF_clade-1"/>
</dbReference>
<dbReference type="AlphaFoldDB" id="A0A918R1I8"/>
<name>A0A918R1I8_9FLAO</name>
<evidence type="ECO:0000313" key="2">
    <source>
        <dbReference type="EMBL" id="GGZ82555.1"/>
    </source>
</evidence>
<dbReference type="InterPro" id="IPR017578">
    <property type="entry name" value="Ribazole_CobC"/>
</dbReference>
<dbReference type="GO" id="GO:0005737">
    <property type="term" value="C:cytoplasm"/>
    <property type="evidence" value="ECO:0007669"/>
    <property type="project" value="TreeGrafter"/>
</dbReference>
<dbReference type="EMBL" id="BMWZ01000004">
    <property type="protein sequence ID" value="GGZ82555.1"/>
    <property type="molecule type" value="Genomic_DNA"/>
</dbReference>
<dbReference type="SMART" id="SM00855">
    <property type="entry name" value="PGAM"/>
    <property type="match status" value="1"/>
</dbReference>